<evidence type="ECO:0000313" key="2">
    <source>
        <dbReference type="Proteomes" id="UP001064027"/>
    </source>
</evidence>
<proteinExistence type="predicted"/>
<evidence type="ECO:0000313" key="1">
    <source>
        <dbReference type="EMBL" id="UXH46504.1"/>
    </source>
</evidence>
<name>A0ACD4CE22_9BACI</name>
<dbReference type="Proteomes" id="UP001064027">
    <property type="component" value="Chromosome"/>
</dbReference>
<reference evidence="1" key="1">
    <citation type="submission" date="2022-09" db="EMBL/GenBank/DDBJ databases">
        <title>Complete genome sequence of Rossellomorea vietnamensis strain RL-WG62, a newly isolated PGPR with the potential for plant salinity stress alleviation.</title>
        <authorList>
            <person name="Ren L."/>
            <person name="Wang G."/>
            <person name="Hu H."/>
        </authorList>
    </citation>
    <scope>NUCLEOTIDE SEQUENCE</scope>
    <source>
        <strain evidence="1">RL-WG62</strain>
    </source>
</reference>
<accession>A0ACD4CE22</accession>
<protein>
    <submittedName>
        <fullName evidence="1">Uncharacterized protein</fullName>
    </submittedName>
</protein>
<gene>
    <name evidence="1" type="ORF">N5C46_10805</name>
</gene>
<keyword evidence="2" id="KW-1185">Reference proteome</keyword>
<sequence length="59" mass="6757">MLKKAMILLFLLILFPLQINAETSEVIQEGSAGGYHYQMSMGGRTLTWEIGHEKRKKTF</sequence>
<dbReference type="EMBL" id="CP104558">
    <property type="protein sequence ID" value="UXH46504.1"/>
    <property type="molecule type" value="Genomic_DNA"/>
</dbReference>
<organism evidence="1 2">
    <name type="scientific">Rossellomorea vietnamensis</name>
    <dbReference type="NCBI Taxonomy" id="218284"/>
    <lineage>
        <taxon>Bacteria</taxon>
        <taxon>Bacillati</taxon>
        <taxon>Bacillota</taxon>
        <taxon>Bacilli</taxon>
        <taxon>Bacillales</taxon>
        <taxon>Bacillaceae</taxon>
        <taxon>Rossellomorea</taxon>
    </lineage>
</organism>